<feature type="compositionally biased region" description="Pro residues" evidence="1">
    <location>
        <begin position="106"/>
        <end position="115"/>
    </location>
</feature>
<feature type="region of interest" description="Disordered" evidence="1">
    <location>
        <begin position="74"/>
        <end position="122"/>
    </location>
</feature>
<evidence type="ECO:0000313" key="2">
    <source>
        <dbReference type="EMBL" id="NSX54217.1"/>
    </source>
</evidence>
<dbReference type="RefSeq" id="WP_174136003.1">
    <property type="nucleotide sequence ID" value="NZ_JABUFE010000002.1"/>
</dbReference>
<feature type="region of interest" description="Disordered" evidence="1">
    <location>
        <begin position="138"/>
        <end position="225"/>
    </location>
</feature>
<protein>
    <submittedName>
        <fullName evidence="2">Energy transducer TonB</fullName>
    </submittedName>
</protein>
<accession>A0ABX2ITR6</accession>
<keyword evidence="3" id="KW-1185">Reference proteome</keyword>
<gene>
    <name evidence="2" type="ORF">HRQ87_05340</name>
</gene>
<comment type="caution">
    <text evidence="2">The sequence shown here is derived from an EMBL/GenBank/DDBJ whole genome shotgun (WGS) entry which is preliminary data.</text>
</comment>
<organism evidence="2 3">
    <name type="scientific">Parasulfitobacter algicola</name>
    <dbReference type="NCBI Taxonomy" id="2614809"/>
    <lineage>
        <taxon>Bacteria</taxon>
        <taxon>Pseudomonadati</taxon>
        <taxon>Pseudomonadota</taxon>
        <taxon>Alphaproteobacteria</taxon>
        <taxon>Rhodobacterales</taxon>
        <taxon>Roseobacteraceae</taxon>
        <taxon>Parasulfitobacter</taxon>
    </lineage>
</organism>
<dbReference type="EMBL" id="JABUFE010000002">
    <property type="protein sequence ID" value="NSX54217.1"/>
    <property type="molecule type" value="Genomic_DNA"/>
</dbReference>
<proteinExistence type="predicted"/>
<evidence type="ECO:0000313" key="3">
    <source>
        <dbReference type="Proteomes" id="UP000777935"/>
    </source>
</evidence>
<feature type="compositionally biased region" description="Acidic residues" evidence="1">
    <location>
        <begin position="156"/>
        <end position="169"/>
    </location>
</feature>
<feature type="compositionally biased region" description="Low complexity" evidence="1">
    <location>
        <begin position="170"/>
        <end position="179"/>
    </location>
</feature>
<reference evidence="2 3" key="1">
    <citation type="submission" date="2020-06" db="EMBL/GenBank/DDBJ databases">
        <title>Sulfitobacter algicola sp. nov., isolated from green algae.</title>
        <authorList>
            <person name="Wang C."/>
        </authorList>
    </citation>
    <scope>NUCLEOTIDE SEQUENCE [LARGE SCALE GENOMIC DNA]</scope>
    <source>
        <strain evidence="2 3">1151</strain>
    </source>
</reference>
<dbReference type="Gene3D" id="3.30.1150.10">
    <property type="match status" value="1"/>
</dbReference>
<sequence length="355" mass="37291">MSIGTYISGIGHIGLITWAIFGGEFRSDPLPFEDVQVTTISGEEFAALTAQSIAPNVVTNVEVPVAPEVAETPELVVPEDEPEQSEVAQAPPLEVPDAPEIDVSTPAPPPEPDPPVNETDPADEVGQEAVDVVAPVPTEAPEPDVETADTTQEAVEPTDEGETVVEEVEATAPPEAGTEIVTEAEETPGAPARSIRPQARPDRLQTAQAEPEQEAEPETPATEVTETIDTSDAVAEALGAALGDTPSGPPLTPGETEGFRLAVGECWNIGALGTDSLNVIVVVGFSMDLNAKPVSSSIRLISSSGGTDDAVNRSYESARRAILRCGTSGYNLPADKYDHWKEIEITFDPTKMGIR</sequence>
<name>A0ABX2ITR6_9RHOB</name>
<evidence type="ECO:0000256" key="1">
    <source>
        <dbReference type="SAM" id="MobiDB-lite"/>
    </source>
</evidence>
<dbReference type="Proteomes" id="UP000777935">
    <property type="component" value="Unassembled WGS sequence"/>
</dbReference>